<comment type="caution">
    <text evidence="2">The sequence shown here is derived from an EMBL/GenBank/DDBJ whole genome shotgun (WGS) entry which is preliminary data.</text>
</comment>
<dbReference type="SUPFAM" id="SSF75011">
    <property type="entry name" value="3-carboxy-cis,cis-mucoante lactonizing enzyme"/>
    <property type="match status" value="1"/>
</dbReference>
<keyword evidence="3" id="KW-1185">Reference proteome</keyword>
<reference evidence="2 3" key="1">
    <citation type="submission" date="2021-01" db="EMBL/GenBank/DDBJ databases">
        <title>Prevotella A2931 sp. nov.</title>
        <authorList>
            <person name="Buhl M."/>
            <person name="Oberhettinger P."/>
        </authorList>
    </citation>
    <scope>NUCLEOTIDE SEQUENCE [LARGE SCALE GENOMIC DNA]</scope>
    <source>
        <strain evidence="2 3">A2931</strain>
    </source>
</reference>
<evidence type="ECO:0008006" key="4">
    <source>
        <dbReference type="Google" id="ProtNLM"/>
    </source>
</evidence>
<organism evidence="2 3">
    <name type="scientific">Prevotella illustrans</name>
    <dbReference type="NCBI Taxonomy" id="2800387"/>
    <lineage>
        <taxon>Bacteria</taxon>
        <taxon>Pseudomonadati</taxon>
        <taxon>Bacteroidota</taxon>
        <taxon>Bacteroidia</taxon>
        <taxon>Bacteroidales</taxon>
        <taxon>Prevotellaceae</taxon>
        <taxon>Prevotella</taxon>
    </lineage>
</organism>
<evidence type="ECO:0000313" key="2">
    <source>
        <dbReference type="EMBL" id="MBO1363894.1"/>
    </source>
</evidence>
<feature type="signal peptide" evidence="1">
    <location>
        <begin position="1"/>
        <end position="19"/>
    </location>
</feature>
<gene>
    <name evidence="2" type="ORF">JHU38_08950</name>
</gene>
<evidence type="ECO:0000313" key="3">
    <source>
        <dbReference type="Proteomes" id="UP000664265"/>
    </source>
</evidence>
<feature type="chain" id="PRO_5046662207" description="YncE family protein" evidence="1">
    <location>
        <begin position="20"/>
        <end position="374"/>
    </location>
</feature>
<dbReference type="Proteomes" id="UP000664265">
    <property type="component" value="Unassembled WGS sequence"/>
</dbReference>
<dbReference type="SUPFAM" id="SSF101898">
    <property type="entry name" value="NHL repeat"/>
    <property type="match status" value="1"/>
</dbReference>
<protein>
    <recommendedName>
        <fullName evidence="4">YncE family protein</fullName>
    </recommendedName>
</protein>
<dbReference type="PANTHER" id="PTHR47197">
    <property type="entry name" value="PROTEIN NIRF"/>
    <property type="match status" value="1"/>
</dbReference>
<dbReference type="RefSeq" id="WP_146157029.1">
    <property type="nucleotide sequence ID" value="NZ_JAERMS010000030.1"/>
</dbReference>
<sequence length="374" mass="40718">MKKLFFRLTMLVVATALFTACDNDDNPITGIQLYSEGAFIVNSGNMTNKIDGSLTFVDYKTNKATQKVFQTANGVSLGNTPNDGLVYGNKIYVAVDQENTVEVLDKTTFKRLKQIKTTELLGTTEGKSPRHVVADNGKVYVSTFGGVVAAIDTVDFKLAAKYKVGNYPEGMLVVSGNSLFVANSNYGKGGGNISVINLDNGSVTTKDVKGVNNPQGFYIGNDRRLYVLDWATYDPNTWAALTENNLRRLNTDLSTSEKVADANYVAVFKGVFMIINAPYGKEATYSIYSPTENATKSWDLTDKVEFPCGAKIDPVRGNVFIMSYHKSQDGNGPDYNADGYVNLYKISGTKTATYNVGVGPVAVFFNAGFRVVTE</sequence>
<dbReference type="PANTHER" id="PTHR47197:SF3">
    <property type="entry name" value="DIHYDRO-HEME D1 DEHYDROGENASE"/>
    <property type="match status" value="1"/>
</dbReference>
<name>A0ABS3M6V0_9BACT</name>
<dbReference type="InterPro" id="IPR031815">
    <property type="entry name" value="DUF5074"/>
</dbReference>
<dbReference type="Gene3D" id="2.130.10.10">
    <property type="entry name" value="YVTN repeat-like/Quinoprotein amine dehydrogenase"/>
    <property type="match status" value="1"/>
</dbReference>
<dbReference type="InterPro" id="IPR015943">
    <property type="entry name" value="WD40/YVTN_repeat-like_dom_sf"/>
</dbReference>
<keyword evidence="1" id="KW-0732">Signal</keyword>
<dbReference type="Pfam" id="PF16819">
    <property type="entry name" value="DUF5074"/>
    <property type="match status" value="1"/>
</dbReference>
<proteinExistence type="predicted"/>
<evidence type="ECO:0000256" key="1">
    <source>
        <dbReference type="SAM" id="SignalP"/>
    </source>
</evidence>
<dbReference type="PROSITE" id="PS51257">
    <property type="entry name" value="PROKAR_LIPOPROTEIN"/>
    <property type="match status" value="1"/>
</dbReference>
<dbReference type="InterPro" id="IPR051200">
    <property type="entry name" value="Host-pathogen_enzymatic-act"/>
</dbReference>
<dbReference type="EMBL" id="JAERMS010000030">
    <property type="protein sequence ID" value="MBO1363894.1"/>
    <property type="molecule type" value="Genomic_DNA"/>
</dbReference>
<accession>A0ABS3M6V0</accession>